<dbReference type="EMBL" id="GGFL01011530">
    <property type="protein sequence ID" value="MBW75708.1"/>
    <property type="molecule type" value="Transcribed_RNA"/>
</dbReference>
<proteinExistence type="predicted"/>
<evidence type="ECO:0000313" key="1">
    <source>
        <dbReference type="EMBL" id="MBW75708.1"/>
    </source>
</evidence>
<reference evidence="1" key="1">
    <citation type="submission" date="2018-01" db="EMBL/GenBank/DDBJ databases">
        <title>An insight into the sialome of Amazonian anophelines.</title>
        <authorList>
            <person name="Ribeiro J.M."/>
            <person name="Scarpassa V."/>
            <person name="Calvo E."/>
        </authorList>
    </citation>
    <scope>NUCLEOTIDE SEQUENCE</scope>
</reference>
<dbReference type="AlphaFoldDB" id="A0A2M4DEU7"/>
<accession>A0A2M4DEU7</accession>
<name>A0A2M4DEU7_ANODA</name>
<organism evidence="1">
    <name type="scientific">Anopheles darlingi</name>
    <name type="common">Mosquito</name>
    <dbReference type="NCBI Taxonomy" id="43151"/>
    <lineage>
        <taxon>Eukaryota</taxon>
        <taxon>Metazoa</taxon>
        <taxon>Ecdysozoa</taxon>
        <taxon>Arthropoda</taxon>
        <taxon>Hexapoda</taxon>
        <taxon>Insecta</taxon>
        <taxon>Pterygota</taxon>
        <taxon>Neoptera</taxon>
        <taxon>Endopterygota</taxon>
        <taxon>Diptera</taxon>
        <taxon>Nematocera</taxon>
        <taxon>Culicoidea</taxon>
        <taxon>Culicidae</taxon>
        <taxon>Anophelinae</taxon>
        <taxon>Anopheles</taxon>
    </lineage>
</organism>
<protein>
    <submittedName>
        <fullName evidence="1">Putative secreted protein</fullName>
    </submittedName>
</protein>
<sequence length="108" mass="12236">MGCCRVYALCFLFLSAYDDRGSPQVCPQTITIVYRTWGAFVACIVLSKEMEIFHFSDLLTRAPCRYANFGNTRKEGEGNTMRSILEDDPRNRGCGIELSFSHSQPILQ</sequence>